<evidence type="ECO:0000313" key="8">
    <source>
        <dbReference type="Proteomes" id="UP001652504"/>
    </source>
</evidence>
<dbReference type="Pfam" id="PF01810">
    <property type="entry name" value="LysE"/>
    <property type="match status" value="1"/>
</dbReference>
<feature type="transmembrane region" description="Helical" evidence="6">
    <location>
        <begin position="192"/>
        <end position="209"/>
    </location>
</feature>
<dbReference type="EMBL" id="JAOWKX010000003">
    <property type="protein sequence ID" value="MCV2884625.1"/>
    <property type="molecule type" value="Genomic_DNA"/>
</dbReference>
<dbReference type="PIRSF" id="PIRSF006324">
    <property type="entry name" value="LeuE"/>
    <property type="match status" value="1"/>
</dbReference>
<dbReference type="InterPro" id="IPR001123">
    <property type="entry name" value="LeuE-type"/>
</dbReference>
<evidence type="ECO:0000256" key="1">
    <source>
        <dbReference type="ARBA" id="ARBA00004651"/>
    </source>
</evidence>
<accession>A0ABT3A7G0</accession>
<comment type="caution">
    <text evidence="7">The sequence shown here is derived from an EMBL/GenBank/DDBJ whole genome shotgun (WGS) entry which is preliminary data.</text>
</comment>
<keyword evidence="4 6" id="KW-1133">Transmembrane helix</keyword>
<evidence type="ECO:0000256" key="3">
    <source>
        <dbReference type="ARBA" id="ARBA00022692"/>
    </source>
</evidence>
<keyword evidence="8" id="KW-1185">Reference proteome</keyword>
<feature type="transmembrane region" description="Helical" evidence="6">
    <location>
        <begin position="42"/>
        <end position="65"/>
    </location>
</feature>
<feature type="transmembrane region" description="Helical" evidence="6">
    <location>
        <begin position="72"/>
        <end position="92"/>
    </location>
</feature>
<organism evidence="7 8">
    <name type="scientific">Fluctibacter corallii</name>
    <dbReference type="NCBI Taxonomy" id="2984329"/>
    <lineage>
        <taxon>Bacteria</taxon>
        <taxon>Pseudomonadati</taxon>
        <taxon>Pseudomonadota</taxon>
        <taxon>Gammaproteobacteria</taxon>
        <taxon>Alteromonadales</taxon>
        <taxon>Alteromonadaceae</taxon>
        <taxon>Fluctibacter</taxon>
    </lineage>
</organism>
<protein>
    <submittedName>
        <fullName evidence="7">LysE family translocator</fullName>
    </submittedName>
</protein>
<evidence type="ECO:0000256" key="2">
    <source>
        <dbReference type="ARBA" id="ARBA00022475"/>
    </source>
</evidence>
<evidence type="ECO:0000256" key="4">
    <source>
        <dbReference type="ARBA" id="ARBA00022989"/>
    </source>
</evidence>
<dbReference type="PANTHER" id="PTHR30086">
    <property type="entry name" value="ARGININE EXPORTER PROTEIN ARGO"/>
    <property type="match status" value="1"/>
</dbReference>
<gene>
    <name evidence="7" type="ORF">OE749_07950</name>
</gene>
<reference evidence="7 8" key="1">
    <citation type="submission" date="2022-10" db="EMBL/GenBank/DDBJ databases">
        <title>Aestuariibacter sp. AA17 isolated from Montipora capitata coral fragment.</title>
        <authorList>
            <person name="Emsley S.A."/>
            <person name="Pfannmuller K.M."/>
            <person name="Loughran R.M."/>
            <person name="Shlafstein M."/>
            <person name="Papke E."/>
            <person name="Saw J.H."/>
            <person name="Ushijima B."/>
            <person name="Videau P."/>
        </authorList>
    </citation>
    <scope>NUCLEOTIDE SEQUENCE [LARGE SCALE GENOMIC DNA]</scope>
    <source>
        <strain evidence="7 8">AA17</strain>
    </source>
</reference>
<evidence type="ECO:0000256" key="6">
    <source>
        <dbReference type="SAM" id="Phobius"/>
    </source>
</evidence>
<keyword evidence="3 6" id="KW-0812">Transmembrane</keyword>
<evidence type="ECO:0000256" key="5">
    <source>
        <dbReference type="ARBA" id="ARBA00023136"/>
    </source>
</evidence>
<dbReference type="Proteomes" id="UP001652504">
    <property type="component" value="Unassembled WGS sequence"/>
</dbReference>
<sequence>MPPLESLLAFALAALILSLSPGPSNLYIMARALGQGYQAGVAAAGGMAIGSLTYALATALGLAVVFTYSPMAYLAIKVGGAGYLIYLGWKYIRYAQVASPDKPHVSFLAPKAILKQSFIVEMTNPKTALFLLAFLPQFVSENHGNVISQMLVLGCIYTCIALASDLFVVFLSRQVGKWLATHPRFSFWQERISGSILMLLGSLIMLESINENTPFSENASTSN</sequence>
<name>A0ABT3A7G0_9ALTE</name>
<comment type="subcellular location">
    <subcellularLocation>
        <location evidence="1">Cell membrane</location>
        <topology evidence="1">Multi-pass membrane protein</topology>
    </subcellularLocation>
</comment>
<dbReference type="RefSeq" id="WP_263711903.1">
    <property type="nucleotide sequence ID" value="NZ_JAOWKX010000003.1"/>
</dbReference>
<proteinExistence type="predicted"/>
<keyword evidence="5 6" id="KW-0472">Membrane</keyword>
<dbReference type="PANTHER" id="PTHR30086:SF20">
    <property type="entry name" value="ARGININE EXPORTER PROTEIN ARGO-RELATED"/>
    <property type="match status" value="1"/>
</dbReference>
<feature type="transmembrane region" description="Helical" evidence="6">
    <location>
        <begin position="146"/>
        <end position="171"/>
    </location>
</feature>
<keyword evidence="2" id="KW-1003">Cell membrane</keyword>
<evidence type="ECO:0000313" key="7">
    <source>
        <dbReference type="EMBL" id="MCV2884625.1"/>
    </source>
</evidence>